<comment type="caution">
    <text evidence="1">The sequence shown here is derived from an EMBL/GenBank/DDBJ whole genome shotgun (WGS) entry which is preliminary data.</text>
</comment>
<proteinExistence type="predicted"/>
<organism evidence="1 2">
    <name type="scientific">Flavobacterium chungangense</name>
    <dbReference type="NCBI Taxonomy" id="554283"/>
    <lineage>
        <taxon>Bacteria</taxon>
        <taxon>Pseudomonadati</taxon>
        <taxon>Bacteroidota</taxon>
        <taxon>Flavobacteriia</taxon>
        <taxon>Flavobacteriales</taxon>
        <taxon>Flavobacteriaceae</taxon>
        <taxon>Flavobacterium</taxon>
    </lineage>
</organism>
<gene>
    <name evidence="1" type="ORF">FLACHUCJ7_03084</name>
</gene>
<dbReference type="AlphaFoldDB" id="A0A6V6Z5E3"/>
<reference evidence="1 2" key="1">
    <citation type="submission" date="2020-06" db="EMBL/GenBank/DDBJ databases">
        <authorList>
            <person name="Criscuolo A."/>
        </authorList>
    </citation>
    <scope>NUCLEOTIDE SEQUENCE [LARGE SCALE GENOMIC DNA]</scope>
    <source>
        <strain evidence="2">CIP 110025</strain>
    </source>
</reference>
<protein>
    <submittedName>
        <fullName evidence="1">Uncharacterized protein</fullName>
    </submittedName>
</protein>
<dbReference type="Proteomes" id="UP000556700">
    <property type="component" value="Unassembled WGS sequence"/>
</dbReference>
<evidence type="ECO:0000313" key="1">
    <source>
        <dbReference type="EMBL" id="CAD0006993.1"/>
    </source>
</evidence>
<dbReference type="RefSeq" id="WP_031457383.1">
    <property type="nucleotide sequence ID" value="NZ_CAIJDO010000181.1"/>
</dbReference>
<name>A0A6V6Z5E3_9FLAO</name>
<dbReference type="EMBL" id="CAIJDO010000181">
    <property type="protein sequence ID" value="CAD0006993.1"/>
    <property type="molecule type" value="Genomic_DNA"/>
</dbReference>
<accession>A0A6V6Z5E3</accession>
<keyword evidence="2" id="KW-1185">Reference proteome</keyword>
<sequence length="127" mass="15135">MKVIVSGEYNNDLRIRFSQGTWNVTFFTLFENQKVVSVDFSRDPTLFRLSIRYDSENYYLENILYTSNPNLDNLKFHFYKENSRVFCRIESEIVIELNKEIVLNPLASDLKELKNIMENFQKDSEIS</sequence>
<evidence type="ECO:0000313" key="2">
    <source>
        <dbReference type="Proteomes" id="UP000556700"/>
    </source>
</evidence>